<accession>W0F4H9</accession>
<dbReference type="Pfam" id="PF03992">
    <property type="entry name" value="ABM"/>
    <property type="match status" value="1"/>
</dbReference>
<dbReference type="Proteomes" id="UP000003586">
    <property type="component" value="Chromosome"/>
</dbReference>
<protein>
    <submittedName>
        <fullName evidence="3">Antibiotic biosynthesis monooxygenase</fullName>
    </submittedName>
</protein>
<keyword evidence="4" id="KW-1185">Reference proteome</keyword>
<dbReference type="eggNOG" id="COG1359">
    <property type="taxonomic scope" value="Bacteria"/>
</dbReference>
<dbReference type="GO" id="GO:0004497">
    <property type="term" value="F:monooxygenase activity"/>
    <property type="evidence" value="ECO:0007669"/>
    <property type="project" value="UniProtKB-KW"/>
</dbReference>
<dbReference type="InterPro" id="IPR007138">
    <property type="entry name" value="ABM_dom"/>
</dbReference>
<evidence type="ECO:0000259" key="2">
    <source>
        <dbReference type="PROSITE" id="PS51725"/>
    </source>
</evidence>
<dbReference type="KEGG" id="nso:NIASO_15820"/>
<gene>
    <name evidence="3" type="ORF">NIASO_15820</name>
</gene>
<dbReference type="PROSITE" id="PS51725">
    <property type="entry name" value="ABM"/>
    <property type="match status" value="1"/>
</dbReference>
<keyword evidence="1" id="KW-0732">Signal</keyword>
<evidence type="ECO:0000313" key="3">
    <source>
        <dbReference type="EMBL" id="AHF16226.1"/>
    </source>
</evidence>
<dbReference type="AlphaFoldDB" id="W0F4H9"/>
<dbReference type="STRING" id="929713.NIASO_15820"/>
<evidence type="ECO:0000313" key="4">
    <source>
        <dbReference type="Proteomes" id="UP000003586"/>
    </source>
</evidence>
<dbReference type="PANTHER" id="PTHR33336:SF3">
    <property type="entry name" value="ABM DOMAIN-CONTAINING PROTEIN"/>
    <property type="match status" value="1"/>
</dbReference>
<feature type="chain" id="PRO_5004788004" evidence="1">
    <location>
        <begin position="27"/>
        <end position="137"/>
    </location>
</feature>
<dbReference type="EMBL" id="CP007035">
    <property type="protein sequence ID" value="AHF16226.1"/>
    <property type="molecule type" value="Genomic_DNA"/>
</dbReference>
<name>W0F4H9_9BACT</name>
<dbReference type="Gene3D" id="3.30.70.100">
    <property type="match status" value="1"/>
</dbReference>
<feature type="signal peptide" evidence="1">
    <location>
        <begin position="1"/>
        <end position="26"/>
    </location>
</feature>
<keyword evidence="3" id="KW-0503">Monooxygenase</keyword>
<dbReference type="InterPro" id="IPR050744">
    <property type="entry name" value="AI-2_Isomerase_LsrG"/>
</dbReference>
<dbReference type="PANTHER" id="PTHR33336">
    <property type="entry name" value="QUINOL MONOOXYGENASE YGIN-RELATED"/>
    <property type="match status" value="1"/>
</dbReference>
<feature type="domain" description="ABM" evidence="2">
    <location>
        <begin position="32"/>
        <end position="125"/>
    </location>
</feature>
<keyword evidence="3" id="KW-0560">Oxidoreductase</keyword>
<organism evidence="3 4">
    <name type="scientific">Niabella soli DSM 19437</name>
    <dbReference type="NCBI Taxonomy" id="929713"/>
    <lineage>
        <taxon>Bacteria</taxon>
        <taxon>Pseudomonadati</taxon>
        <taxon>Bacteroidota</taxon>
        <taxon>Chitinophagia</taxon>
        <taxon>Chitinophagales</taxon>
        <taxon>Chitinophagaceae</taxon>
        <taxon>Niabella</taxon>
    </lineage>
</organism>
<dbReference type="RefSeq" id="WP_008587063.1">
    <property type="nucleotide sequence ID" value="NZ_CP007035.1"/>
</dbReference>
<reference evidence="3 4" key="1">
    <citation type="submission" date="2013-12" db="EMBL/GenBank/DDBJ databases">
        <authorList>
            <consortium name="DOE Joint Genome Institute"/>
            <person name="Eisen J."/>
            <person name="Huntemann M."/>
            <person name="Han J."/>
            <person name="Chen A."/>
            <person name="Kyrpides N."/>
            <person name="Mavromatis K."/>
            <person name="Markowitz V."/>
            <person name="Palaniappan K."/>
            <person name="Ivanova N."/>
            <person name="Schaumberg A."/>
            <person name="Pati A."/>
            <person name="Liolios K."/>
            <person name="Nordberg H.P."/>
            <person name="Cantor M.N."/>
            <person name="Hua S.X."/>
            <person name="Woyke T."/>
        </authorList>
    </citation>
    <scope>NUCLEOTIDE SEQUENCE [LARGE SCALE GENOMIC DNA]</scope>
    <source>
        <strain evidence="4">DSM 19437</strain>
    </source>
</reference>
<dbReference type="InterPro" id="IPR011008">
    <property type="entry name" value="Dimeric_a/b-barrel"/>
</dbReference>
<sequence>MKQIRKNAVFFLIALLMLFMNTTATAQQQNRMIRIAKIEIDSAYLDQYKADVAEHTKAAVQLEPGVLGLYAMYEKEHPNRVTILEIYANKEAYQAHLKTPHFLKYKTSTLKMVQSLQLIDMDPIAFAAKTAVPDSAK</sequence>
<evidence type="ECO:0000256" key="1">
    <source>
        <dbReference type="SAM" id="SignalP"/>
    </source>
</evidence>
<dbReference type="SUPFAM" id="SSF54909">
    <property type="entry name" value="Dimeric alpha+beta barrel"/>
    <property type="match status" value="1"/>
</dbReference>
<proteinExistence type="predicted"/>
<dbReference type="HOGENOM" id="CLU_131496_0_0_10"/>